<dbReference type="EMBL" id="UYWW01001801">
    <property type="protein sequence ID" value="VDM11016.1"/>
    <property type="molecule type" value="Genomic_DNA"/>
</dbReference>
<gene>
    <name evidence="8" type="ORF">WBA_LOCUS4402</name>
</gene>
<feature type="signal peptide" evidence="7">
    <location>
        <begin position="1"/>
        <end position="20"/>
    </location>
</feature>
<dbReference type="PANTHER" id="PTHR23403">
    <property type="entry name" value="TREHALASE"/>
    <property type="match status" value="1"/>
</dbReference>
<comment type="similarity">
    <text evidence="1 6">Belongs to the glycosyl hydrolase 37 family.</text>
</comment>
<organism evidence="8 9">
    <name type="scientific">Wuchereria bancrofti</name>
    <dbReference type="NCBI Taxonomy" id="6293"/>
    <lineage>
        <taxon>Eukaryota</taxon>
        <taxon>Metazoa</taxon>
        <taxon>Ecdysozoa</taxon>
        <taxon>Nematoda</taxon>
        <taxon>Chromadorea</taxon>
        <taxon>Rhabditida</taxon>
        <taxon>Spirurina</taxon>
        <taxon>Spiruromorpha</taxon>
        <taxon>Filarioidea</taxon>
        <taxon>Onchocercidae</taxon>
        <taxon>Wuchereria</taxon>
    </lineage>
</organism>
<evidence type="ECO:0000256" key="6">
    <source>
        <dbReference type="RuleBase" id="RU361180"/>
    </source>
</evidence>
<name>A0A3P7DVL2_WUCBA</name>
<keyword evidence="5 6" id="KW-0326">Glycosidase</keyword>
<evidence type="ECO:0000313" key="8">
    <source>
        <dbReference type="EMBL" id="VDM11016.1"/>
    </source>
</evidence>
<dbReference type="InterPro" id="IPR018232">
    <property type="entry name" value="Glyco_hydro_37_CS"/>
</dbReference>
<evidence type="ECO:0000313" key="9">
    <source>
        <dbReference type="Proteomes" id="UP000270924"/>
    </source>
</evidence>
<evidence type="ECO:0000256" key="2">
    <source>
        <dbReference type="ARBA" id="ARBA00012757"/>
    </source>
</evidence>
<dbReference type="PRINTS" id="PR00744">
    <property type="entry name" value="GLHYDRLASE37"/>
</dbReference>
<dbReference type="EC" id="3.2.1.28" evidence="2 6"/>
<proteinExistence type="inferred from homology"/>
<dbReference type="Pfam" id="PF01204">
    <property type="entry name" value="Trehalase"/>
    <property type="match status" value="1"/>
</dbReference>
<keyword evidence="7" id="KW-0732">Signal</keyword>
<dbReference type="PANTHER" id="PTHR23403:SF5">
    <property type="entry name" value="TREHALASE"/>
    <property type="match status" value="1"/>
</dbReference>
<dbReference type="InterPro" id="IPR001661">
    <property type="entry name" value="Glyco_hydro_37"/>
</dbReference>
<evidence type="ECO:0000256" key="7">
    <source>
        <dbReference type="SAM" id="SignalP"/>
    </source>
</evidence>
<comment type="catalytic activity">
    <reaction evidence="6">
        <text>alpha,alpha-trehalose + H2O = alpha-D-glucose + beta-D-glucose</text>
        <dbReference type="Rhea" id="RHEA:32675"/>
        <dbReference type="ChEBI" id="CHEBI:15377"/>
        <dbReference type="ChEBI" id="CHEBI:15903"/>
        <dbReference type="ChEBI" id="CHEBI:16551"/>
        <dbReference type="ChEBI" id="CHEBI:17925"/>
        <dbReference type="EC" id="3.2.1.28"/>
    </reaction>
</comment>
<keyword evidence="9" id="KW-1185">Reference proteome</keyword>
<reference evidence="8 9" key="1">
    <citation type="submission" date="2018-11" db="EMBL/GenBank/DDBJ databases">
        <authorList>
            <consortium name="Pathogen Informatics"/>
        </authorList>
    </citation>
    <scope>NUCLEOTIDE SEQUENCE [LARGE SCALE GENOMIC DNA]</scope>
</reference>
<dbReference type="PROSITE" id="PS00928">
    <property type="entry name" value="TREHALASE_2"/>
    <property type="match status" value="1"/>
</dbReference>
<dbReference type="GO" id="GO:0005993">
    <property type="term" value="P:trehalose catabolic process"/>
    <property type="evidence" value="ECO:0007669"/>
    <property type="project" value="TreeGrafter"/>
</dbReference>
<dbReference type="Gene3D" id="1.50.10.10">
    <property type="match status" value="1"/>
</dbReference>
<keyword evidence="4 6" id="KW-0378">Hydrolase</keyword>
<dbReference type="InParanoid" id="A0A3P7DVL2"/>
<dbReference type="SUPFAM" id="SSF48208">
    <property type="entry name" value="Six-hairpin glycosidases"/>
    <property type="match status" value="1"/>
</dbReference>
<accession>A0A3P7DVL2</accession>
<dbReference type="GO" id="GO:0004555">
    <property type="term" value="F:alpha,alpha-trehalase activity"/>
    <property type="evidence" value="ECO:0007669"/>
    <property type="project" value="UniProtKB-EC"/>
</dbReference>
<dbReference type="Proteomes" id="UP000270924">
    <property type="component" value="Unassembled WGS sequence"/>
</dbReference>
<protein>
    <recommendedName>
        <fullName evidence="3 6">Trehalase</fullName>
        <ecNumber evidence="2 6">3.2.1.28</ecNumber>
    </recommendedName>
    <alternativeName>
        <fullName evidence="6">Alpha-trehalose glucohydrolase</fullName>
    </alternativeName>
</protein>
<dbReference type="PROSITE" id="PS00927">
    <property type="entry name" value="TREHALASE_1"/>
    <property type="match status" value="1"/>
</dbReference>
<dbReference type="OrthoDB" id="3542292at2759"/>
<evidence type="ECO:0000256" key="4">
    <source>
        <dbReference type="ARBA" id="ARBA00022801"/>
    </source>
</evidence>
<feature type="chain" id="PRO_5017948217" description="Trehalase" evidence="7">
    <location>
        <begin position="21"/>
        <end position="634"/>
    </location>
</feature>
<dbReference type="InterPro" id="IPR012341">
    <property type="entry name" value="6hp_glycosidase-like_sf"/>
</dbReference>
<dbReference type="OMA" id="IANWNIY"/>
<dbReference type="InterPro" id="IPR008928">
    <property type="entry name" value="6-hairpin_glycosidase_sf"/>
</dbReference>
<sequence length="634" mass="73905">MRHHIICIQLLFIMVTLIRSVFLSQPSILELDKVIADIESTKQKNMEVCDETDKIANWNIYCSGPILTAMNLHQVEMDSKTFVDRPLKADPDVVLQEFEKEFGKTKVANISAQKLINFRDRFFGEPGTELKDCVIPEWKELPPKIARIKDENLKRFALFLNQRWKDLCRQMTRIENPKQNSLIEVPHPFIVPGGRFREFYYWDAYWIVKGLIVSDLLVMVKNMLKNFIHCSRNGFSQFIKFGFVPNGGRIYYLRRSQPPFLAPMMYEYYEATGDIEFIKENFNHLVKEYEFWVQNRSISVKDEKGYKHNVYQYRTISNVPRPESFRADIQVAAEVGKNNRQKFFQDIASAAESGWDFSSRWFSDRNTMKTIETTDILPVDLNSLLCWNVNILKYFANIIGNTQKAEEFEKKGQEAWKALNAIFYNKLKKAWFDYNLRIKSHNTLFYPTVAMPLFTGCYTMLDYGKSAKVIDFMNKSNVFNYPSGIPASLKNTGQQWDLPNGWPPLQHIIIEGMRKSDNPEAQEMAFKLARKWILANYKIYNTTKKMWEKIDVTGTIPKPGAGGEYDVQDGFGWTNGVVLDLLATYYDRMTIGDIGQNVSHGPSVRPCRSKAYHIRYRPVPLILFCSIVFYFLKH</sequence>
<evidence type="ECO:0000256" key="1">
    <source>
        <dbReference type="ARBA" id="ARBA00005615"/>
    </source>
</evidence>
<evidence type="ECO:0000256" key="3">
    <source>
        <dbReference type="ARBA" id="ARBA00019905"/>
    </source>
</evidence>
<evidence type="ECO:0000256" key="5">
    <source>
        <dbReference type="ARBA" id="ARBA00023295"/>
    </source>
</evidence>
<dbReference type="AlphaFoldDB" id="A0A3P7DVL2"/>